<sequence length="133" mass="14744">MSQSWKRFNLVIDEEPLDNACHVWSKIIMVKYGCGQALKDGRGAVLVARSNVRIWPLEIVGSSGHEKVPMREKPGLERPGRPRRERIEGSAANTCDPTVPSSTIRADVGVAIVPQTVSRHLAVANLKFKCPFR</sequence>
<dbReference type="EMBL" id="BMAU01021199">
    <property type="protein sequence ID" value="GFX97739.1"/>
    <property type="molecule type" value="Genomic_DNA"/>
</dbReference>
<accession>A0A8X6V999</accession>
<feature type="region of interest" description="Disordered" evidence="1">
    <location>
        <begin position="66"/>
        <end position="99"/>
    </location>
</feature>
<keyword evidence="3" id="KW-1185">Reference proteome</keyword>
<reference evidence="2" key="1">
    <citation type="submission" date="2020-08" db="EMBL/GenBank/DDBJ databases">
        <title>Multicomponent nature underlies the extraordinary mechanical properties of spider dragline silk.</title>
        <authorList>
            <person name="Kono N."/>
            <person name="Nakamura H."/>
            <person name="Mori M."/>
            <person name="Yoshida Y."/>
            <person name="Ohtoshi R."/>
            <person name="Malay A.D."/>
            <person name="Moran D.A.P."/>
            <person name="Tomita M."/>
            <person name="Numata K."/>
            <person name="Arakawa K."/>
        </authorList>
    </citation>
    <scope>NUCLEOTIDE SEQUENCE</scope>
</reference>
<evidence type="ECO:0000313" key="2">
    <source>
        <dbReference type="EMBL" id="GFX97739.1"/>
    </source>
</evidence>
<evidence type="ECO:0000256" key="1">
    <source>
        <dbReference type="SAM" id="MobiDB-lite"/>
    </source>
</evidence>
<feature type="compositionally biased region" description="Basic and acidic residues" evidence="1">
    <location>
        <begin position="66"/>
        <end position="88"/>
    </location>
</feature>
<proteinExistence type="predicted"/>
<comment type="caution">
    <text evidence="2">The sequence shown here is derived from an EMBL/GenBank/DDBJ whole genome shotgun (WGS) entry which is preliminary data.</text>
</comment>
<gene>
    <name evidence="2" type="ORF">TNCV_3066261</name>
</gene>
<protein>
    <submittedName>
        <fullName evidence="2">Uncharacterized protein</fullName>
    </submittedName>
</protein>
<dbReference type="Proteomes" id="UP000887159">
    <property type="component" value="Unassembled WGS sequence"/>
</dbReference>
<organism evidence="2 3">
    <name type="scientific">Trichonephila clavipes</name>
    <name type="common">Golden silk orbweaver</name>
    <name type="synonym">Nephila clavipes</name>
    <dbReference type="NCBI Taxonomy" id="2585209"/>
    <lineage>
        <taxon>Eukaryota</taxon>
        <taxon>Metazoa</taxon>
        <taxon>Ecdysozoa</taxon>
        <taxon>Arthropoda</taxon>
        <taxon>Chelicerata</taxon>
        <taxon>Arachnida</taxon>
        <taxon>Araneae</taxon>
        <taxon>Araneomorphae</taxon>
        <taxon>Entelegynae</taxon>
        <taxon>Araneoidea</taxon>
        <taxon>Nephilidae</taxon>
        <taxon>Trichonephila</taxon>
    </lineage>
</organism>
<dbReference type="AlphaFoldDB" id="A0A8X6V999"/>
<name>A0A8X6V999_TRICX</name>
<evidence type="ECO:0000313" key="3">
    <source>
        <dbReference type="Proteomes" id="UP000887159"/>
    </source>
</evidence>